<evidence type="ECO:0000313" key="3">
    <source>
        <dbReference type="Proteomes" id="UP000249610"/>
    </source>
</evidence>
<name>A0A327PBA4_9BACT</name>
<organism evidence="2 3">
    <name type="scientific">Algoriphagus yeomjeoni</name>
    <dbReference type="NCBI Taxonomy" id="291403"/>
    <lineage>
        <taxon>Bacteria</taxon>
        <taxon>Pseudomonadati</taxon>
        <taxon>Bacteroidota</taxon>
        <taxon>Cytophagia</taxon>
        <taxon>Cytophagales</taxon>
        <taxon>Cyclobacteriaceae</taxon>
        <taxon>Algoriphagus</taxon>
    </lineage>
</organism>
<sequence>MHKNYFVSSLAFLGQPVDKIVRICIENQINLEFSSGMPFMQNMEEIYLNAKLSKMPHNYFPAPDIPFVLNLGSKDEQIRKKSIEHCKNGLRLSKISASPFFAAHAGFCIDPNPEELGRKIAFSQGFDEALHKKLFRESVLEILEYADHLGIDFLIENNVLAPFNYNGVNPLLCCDSGGINEFFKEINHPRIGLLLDTAHLKVTSKTLQLDLSDELEKVRHTIKAIHHSDNNGEIDDNQPLGKNYWFLKHMSHFTSLVHVLEVKKQSLEEINEQISLLQNFGN</sequence>
<keyword evidence="3" id="KW-1185">Reference proteome</keyword>
<protein>
    <submittedName>
        <fullName evidence="2">Sugar phosphate isomerase/epimerase</fullName>
    </submittedName>
</protein>
<dbReference type="GO" id="GO:0016853">
    <property type="term" value="F:isomerase activity"/>
    <property type="evidence" value="ECO:0007669"/>
    <property type="project" value="UniProtKB-KW"/>
</dbReference>
<proteinExistence type="predicted"/>
<gene>
    <name evidence="2" type="ORF">LV83_02541</name>
</gene>
<evidence type="ECO:0000259" key="1">
    <source>
        <dbReference type="Pfam" id="PF01261"/>
    </source>
</evidence>
<dbReference type="Proteomes" id="UP000249610">
    <property type="component" value="Unassembled WGS sequence"/>
</dbReference>
<dbReference type="Gene3D" id="3.20.20.150">
    <property type="entry name" value="Divalent-metal-dependent TIM barrel enzymes"/>
    <property type="match status" value="1"/>
</dbReference>
<dbReference type="RefSeq" id="WP_111611865.1">
    <property type="nucleotide sequence ID" value="NZ_QLLK01000006.1"/>
</dbReference>
<keyword evidence="2" id="KW-0413">Isomerase</keyword>
<comment type="caution">
    <text evidence="2">The sequence shown here is derived from an EMBL/GenBank/DDBJ whole genome shotgun (WGS) entry which is preliminary data.</text>
</comment>
<dbReference type="InterPro" id="IPR013022">
    <property type="entry name" value="Xyl_isomerase-like_TIM-brl"/>
</dbReference>
<dbReference type="InterPro" id="IPR036237">
    <property type="entry name" value="Xyl_isomerase-like_sf"/>
</dbReference>
<reference evidence="2 3" key="1">
    <citation type="submission" date="2018-06" db="EMBL/GenBank/DDBJ databases">
        <title>Genomic Encyclopedia of Archaeal and Bacterial Type Strains, Phase II (KMG-II): from individual species to whole genera.</title>
        <authorList>
            <person name="Goeker M."/>
        </authorList>
    </citation>
    <scope>NUCLEOTIDE SEQUENCE [LARGE SCALE GENOMIC DNA]</scope>
    <source>
        <strain evidence="2 3">DSM 23446</strain>
    </source>
</reference>
<feature type="domain" description="Xylose isomerase-like TIM barrel" evidence="1">
    <location>
        <begin position="56"/>
        <end position="252"/>
    </location>
</feature>
<evidence type="ECO:0000313" key="2">
    <source>
        <dbReference type="EMBL" id="RAI89499.1"/>
    </source>
</evidence>
<dbReference type="OrthoDB" id="1440296at2"/>
<dbReference type="Pfam" id="PF01261">
    <property type="entry name" value="AP_endonuc_2"/>
    <property type="match status" value="1"/>
</dbReference>
<dbReference type="AlphaFoldDB" id="A0A327PBA4"/>
<dbReference type="EMBL" id="QLLK01000006">
    <property type="protein sequence ID" value="RAI89499.1"/>
    <property type="molecule type" value="Genomic_DNA"/>
</dbReference>
<accession>A0A327PBA4</accession>
<dbReference type="SUPFAM" id="SSF51658">
    <property type="entry name" value="Xylose isomerase-like"/>
    <property type="match status" value="1"/>
</dbReference>